<dbReference type="AlphaFoldDB" id="A0A7W7RX14"/>
<protein>
    <submittedName>
        <fullName evidence="1">Uncharacterized protein</fullName>
    </submittedName>
</protein>
<sequence>MAGWSAMAGMHDFVVPDEAAAQAFAEQLAEYGFPCVFARPHPDGGWLVMALDEGPYPVDTVGHRQIEAVSREAAAIARTYGGRPSGGSRFDVSRMAEYRSWTAPIEVRGTKARPPVPEVTVVPAPPLEPLALTPDFATPGIVELAGLDDVPWGDLEHAHGSAADVPDLLRELADGTGEWDEVLDELFGDDLLHQGDCYEATAPALPFLTELLVADAVPARQRRDLYLWLMVAGGRRNDNLVAFADLPLDEEEPLQPGAWAEEVFRTVGDQVPVLLDRWDAEPPGIRFVLAVLAAQHPGHGVRAADRIAALAAEHDGTQQGAYLRLAVELVHGRNAQALALASEIIDWADSLEPEWLEAPGVPDGIKAAHVLAEGTLCTIE</sequence>
<evidence type="ECO:0000313" key="1">
    <source>
        <dbReference type="EMBL" id="MBB4939143.1"/>
    </source>
</evidence>
<accession>A0A7W7RX14</accession>
<organism evidence="1 2">
    <name type="scientific">Streptosporangium album</name>
    <dbReference type="NCBI Taxonomy" id="47479"/>
    <lineage>
        <taxon>Bacteria</taxon>
        <taxon>Bacillati</taxon>
        <taxon>Actinomycetota</taxon>
        <taxon>Actinomycetes</taxon>
        <taxon>Streptosporangiales</taxon>
        <taxon>Streptosporangiaceae</taxon>
        <taxon>Streptosporangium</taxon>
    </lineage>
</organism>
<dbReference type="EMBL" id="JACHJU010000001">
    <property type="protein sequence ID" value="MBB4939143.1"/>
    <property type="molecule type" value="Genomic_DNA"/>
</dbReference>
<dbReference type="Proteomes" id="UP000534286">
    <property type="component" value="Unassembled WGS sequence"/>
</dbReference>
<evidence type="ECO:0000313" key="2">
    <source>
        <dbReference type="Proteomes" id="UP000534286"/>
    </source>
</evidence>
<reference evidence="1 2" key="1">
    <citation type="submission" date="2020-08" db="EMBL/GenBank/DDBJ databases">
        <title>Sequencing the genomes of 1000 actinobacteria strains.</title>
        <authorList>
            <person name="Klenk H.-P."/>
        </authorList>
    </citation>
    <scope>NUCLEOTIDE SEQUENCE [LARGE SCALE GENOMIC DNA]</scope>
    <source>
        <strain evidence="1 2">DSM 43023</strain>
    </source>
</reference>
<dbReference type="RefSeq" id="WP_184755200.1">
    <property type="nucleotide sequence ID" value="NZ_BAABEK010000094.1"/>
</dbReference>
<name>A0A7W7RX14_9ACTN</name>
<proteinExistence type="predicted"/>
<gene>
    <name evidence="1" type="ORF">FHR32_003448</name>
</gene>
<keyword evidence="2" id="KW-1185">Reference proteome</keyword>
<comment type="caution">
    <text evidence="1">The sequence shown here is derived from an EMBL/GenBank/DDBJ whole genome shotgun (WGS) entry which is preliminary data.</text>
</comment>